<dbReference type="EMBL" id="CP035492">
    <property type="protein sequence ID" value="QAY66412.1"/>
    <property type="molecule type" value="Genomic_DNA"/>
</dbReference>
<evidence type="ECO:0000256" key="5">
    <source>
        <dbReference type="ARBA" id="ARBA00022741"/>
    </source>
</evidence>
<dbReference type="InterPro" id="IPR003593">
    <property type="entry name" value="AAA+_ATPase"/>
</dbReference>
<dbReference type="GO" id="GO:0005886">
    <property type="term" value="C:plasma membrane"/>
    <property type="evidence" value="ECO:0007669"/>
    <property type="project" value="UniProtKB-SubCell"/>
</dbReference>
<feature type="transmembrane region" description="Helical" evidence="10">
    <location>
        <begin position="39"/>
        <end position="60"/>
    </location>
</feature>
<evidence type="ECO:0000259" key="12">
    <source>
        <dbReference type="PROSITE" id="PS50929"/>
    </source>
</evidence>
<dbReference type="InterPro" id="IPR036640">
    <property type="entry name" value="ABC1_TM_sf"/>
</dbReference>
<keyword evidence="6 13" id="KW-0067">ATP-binding</keyword>
<keyword evidence="14" id="KW-1185">Reference proteome</keyword>
<sequence>MENNRTGRSAIKDGGGQTSPKKHLRPFIKLIRDTKPPKWTLGIAVILSVCSTVAGLFVPLMTKSVVDSFTLSELNGWQMAVLGLFFGMQALASGVSIYLLGKAGQYVVAQIRDRLWKKLLLLKMPYYDENRTGETVSRMMNDTAVVKGLITEHVTGFFTGIISIIGAVIILFTLDWRMTLLMLLAVPLTALIMFPIGRMMLRISKSMQDETASFTSTLNQAVSEIRLVKAYRAEGIEYESGKQAIGRLFRLGVKEGRVQAFIGPLVGFVMMAVMVLLIGYGGMRVSSGALTAGDLVAFILYLMQIIMPINQISTFFTQMQKAVGATERIIETLEAPVEALEQGRKVENARLPIRAEHLSFGYKTDERVIKDISFTIEAGKMTAIVGPSGSGKTTLFALLERFYEPQEGQVRLGPDPIYELSLASWRKQIGYVSQESPLIAGTVKDNICYGLDKDVTDEELRMAAAMAYADGFISELPAGYDTEVGERGVKLSGGQRQRIAIARALLRNPQILLLDEATSSLDSKSEQAVQEALSVLMKGRTTIVIAHRLSTVVDADQILFMDHGSITGRGTHDELMRTHSLYREFAAQQLRIAEKV</sequence>
<feature type="domain" description="ABC transmembrane type-1" evidence="12">
    <location>
        <begin position="43"/>
        <end position="321"/>
    </location>
</feature>
<reference evidence="13 14" key="1">
    <citation type="submission" date="2019-01" db="EMBL/GenBank/DDBJ databases">
        <title>Genome sequencing of strain FW100M-2.</title>
        <authorList>
            <person name="Heo J."/>
            <person name="Kim S.-J."/>
            <person name="Kim J.-S."/>
            <person name="Hong S.-B."/>
            <person name="Kwon S.-W."/>
        </authorList>
    </citation>
    <scope>NUCLEOTIDE SEQUENCE [LARGE SCALE GENOMIC DNA]</scope>
    <source>
        <strain evidence="13 14">FW100M-2</strain>
    </source>
</reference>
<accession>A0A4P6ETZ8</accession>
<gene>
    <name evidence="13" type="ORF">ET464_08315</name>
</gene>
<dbReference type="CDD" id="cd18551">
    <property type="entry name" value="ABC_6TM_LmrA_like"/>
    <property type="match status" value="1"/>
</dbReference>
<evidence type="ECO:0000256" key="7">
    <source>
        <dbReference type="ARBA" id="ARBA00022989"/>
    </source>
</evidence>
<dbReference type="PROSITE" id="PS50929">
    <property type="entry name" value="ABC_TM1F"/>
    <property type="match status" value="1"/>
</dbReference>
<evidence type="ECO:0000256" key="10">
    <source>
        <dbReference type="SAM" id="Phobius"/>
    </source>
</evidence>
<dbReference type="SUPFAM" id="SSF52540">
    <property type="entry name" value="P-loop containing nucleoside triphosphate hydrolases"/>
    <property type="match status" value="1"/>
</dbReference>
<dbReference type="GO" id="GO:0016887">
    <property type="term" value="F:ATP hydrolysis activity"/>
    <property type="evidence" value="ECO:0007669"/>
    <property type="project" value="InterPro"/>
</dbReference>
<dbReference type="Gene3D" id="1.20.1560.10">
    <property type="entry name" value="ABC transporter type 1, transmembrane domain"/>
    <property type="match status" value="1"/>
</dbReference>
<evidence type="ECO:0000313" key="13">
    <source>
        <dbReference type="EMBL" id="QAY66412.1"/>
    </source>
</evidence>
<dbReference type="OrthoDB" id="9770415at2"/>
<keyword evidence="2" id="KW-0813">Transport</keyword>
<organism evidence="13 14">
    <name type="scientific">Paenibacillus protaetiae</name>
    <dbReference type="NCBI Taxonomy" id="2509456"/>
    <lineage>
        <taxon>Bacteria</taxon>
        <taxon>Bacillati</taxon>
        <taxon>Bacillota</taxon>
        <taxon>Bacilli</taxon>
        <taxon>Bacillales</taxon>
        <taxon>Paenibacillaceae</taxon>
        <taxon>Paenibacillus</taxon>
    </lineage>
</organism>
<evidence type="ECO:0000256" key="6">
    <source>
        <dbReference type="ARBA" id="ARBA00022840"/>
    </source>
</evidence>
<dbReference type="PANTHER" id="PTHR43394">
    <property type="entry name" value="ATP-DEPENDENT PERMEASE MDL1, MITOCHONDRIAL"/>
    <property type="match status" value="1"/>
</dbReference>
<dbReference type="InterPro" id="IPR039421">
    <property type="entry name" value="Type_1_exporter"/>
</dbReference>
<evidence type="ECO:0000259" key="11">
    <source>
        <dbReference type="PROSITE" id="PS50893"/>
    </source>
</evidence>
<dbReference type="InterPro" id="IPR011527">
    <property type="entry name" value="ABC1_TM_dom"/>
</dbReference>
<comment type="subcellular location">
    <subcellularLocation>
        <location evidence="1">Cell membrane</location>
        <topology evidence="1">Multi-pass membrane protein</topology>
    </subcellularLocation>
</comment>
<feature type="domain" description="ABC transporter" evidence="11">
    <location>
        <begin position="353"/>
        <end position="588"/>
    </location>
</feature>
<dbReference type="SUPFAM" id="SSF90123">
    <property type="entry name" value="ABC transporter transmembrane region"/>
    <property type="match status" value="1"/>
</dbReference>
<evidence type="ECO:0000256" key="2">
    <source>
        <dbReference type="ARBA" id="ARBA00022448"/>
    </source>
</evidence>
<evidence type="ECO:0000256" key="1">
    <source>
        <dbReference type="ARBA" id="ARBA00004651"/>
    </source>
</evidence>
<dbReference type="InterPro" id="IPR017871">
    <property type="entry name" value="ABC_transporter-like_CS"/>
</dbReference>
<keyword evidence="3" id="KW-1003">Cell membrane</keyword>
<feature type="transmembrane region" description="Helical" evidence="10">
    <location>
        <begin position="260"/>
        <end position="283"/>
    </location>
</feature>
<feature type="transmembrane region" description="Helical" evidence="10">
    <location>
        <begin position="180"/>
        <end position="197"/>
    </location>
</feature>
<dbReference type="AlphaFoldDB" id="A0A4P6ETZ8"/>
<dbReference type="GO" id="GO:0005524">
    <property type="term" value="F:ATP binding"/>
    <property type="evidence" value="ECO:0007669"/>
    <property type="project" value="UniProtKB-KW"/>
</dbReference>
<dbReference type="InterPro" id="IPR003439">
    <property type="entry name" value="ABC_transporter-like_ATP-bd"/>
</dbReference>
<dbReference type="KEGG" id="pprt:ET464_08315"/>
<dbReference type="Proteomes" id="UP000293568">
    <property type="component" value="Chromosome"/>
</dbReference>
<evidence type="ECO:0000256" key="8">
    <source>
        <dbReference type="ARBA" id="ARBA00023136"/>
    </source>
</evidence>
<dbReference type="FunFam" id="3.40.50.300:FF:000221">
    <property type="entry name" value="Multidrug ABC transporter ATP-binding protein"/>
    <property type="match status" value="1"/>
</dbReference>
<dbReference type="FunFam" id="1.20.1560.10:FF:000011">
    <property type="entry name" value="Multidrug ABC transporter ATP-binding protein"/>
    <property type="match status" value="1"/>
</dbReference>
<feature type="transmembrane region" description="Helical" evidence="10">
    <location>
        <begin position="289"/>
        <end position="309"/>
    </location>
</feature>
<feature type="transmembrane region" description="Helical" evidence="10">
    <location>
        <begin position="154"/>
        <end position="174"/>
    </location>
</feature>
<protein>
    <submittedName>
        <fullName evidence="13">ABC transporter ATP-binding protein</fullName>
    </submittedName>
</protein>
<keyword evidence="7 10" id="KW-1133">Transmembrane helix</keyword>
<dbReference type="PROSITE" id="PS50893">
    <property type="entry name" value="ABC_TRANSPORTER_2"/>
    <property type="match status" value="1"/>
</dbReference>
<evidence type="ECO:0000256" key="9">
    <source>
        <dbReference type="SAM" id="MobiDB-lite"/>
    </source>
</evidence>
<dbReference type="PANTHER" id="PTHR43394:SF1">
    <property type="entry name" value="ATP-BINDING CASSETTE SUB-FAMILY B MEMBER 10, MITOCHONDRIAL"/>
    <property type="match status" value="1"/>
</dbReference>
<dbReference type="PROSITE" id="PS00211">
    <property type="entry name" value="ABC_TRANSPORTER_1"/>
    <property type="match status" value="1"/>
</dbReference>
<keyword evidence="5" id="KW-0547">Nucleotide-binding</keyword>
<name>A0A4P6ETZ8_9BACL</name>
<dbReference type="Pfam" id="PF00664">
    <property type="entry name" value="ABC_membrane"/>
    <property type="match status" value="1"/>
</dbReference>
<feature type="transmembrane region" description="Helical" evidence="10">
    <location>
        <begin position="80"/>
        <end position="100"/>
    </location>
</feature>
<dbReference type="Gene3D" id="3.40.50.300">
    <property type="entry name" value="P-loop containing nucleotide triphosphate hydrolases"/>
    <property type="match status" value="1"/>
</dbReference>
<keyword evidence="8 10" id="KW-0472">Membrane</keyword>
<dbReference type="Pfam" id="PF00005">
    <property type="entry name" value="ABC_tran"/>
    <property type="match status" value="1"/>
</dbReference>
<dbReference type="SMART" id="SM00382">
    <property type="entry name" value="AAA"/>
    <property type="match status" value="1"/>
</dbReference>
<keyword evidence="4 10" id="KW-0812">Transmembrane</keyword>
<proteinExistence type="predicted"/>
<evidence type="ECO:0000313" key="14">
    <source>
        <dbReference type="Proteomes" id="UP000293568"/>
    </source>
</evidence>
<dbReference type="InterPro" id="IPR027417">
    <property type="entry name" value="P-loop_NTPase"/>
</dbReference>
<dbReference type="RefSeq" id="WP_129439971.1">
    <property type="nucleotide sequence ID" value="NZ_CP035492.1"/>
</dbReference>
<dbReference type="GO" id="GO:0015421">
    <property type="term" value="F:ABC-type oligopeptide transporter activity"/>
    <property type="evidence" value="ECO:0007669"/>
    <property type="project" value="TreeGrafter"/>
</dbReference>
<evidence type="ECO:0000256" key="4">
    <source>
        <dbReference type="ARBA" id="ARBA00022692"/>
    </source>
</evidence>
<feature type="region of interest" description="Disordered" evidence="9">
    <location>
        <begin position="1"/>
        <end position="22"/>
    </location>
</feature>
<evidence type="ECO:0000256" key="3">
    <source>
        <dbReference type="ARBA" id="ARBA00022475"/>
    </source>
</evidence>